<dbReference type="Pfam" id="PF16421">
    <property type="entry name" value="E2F_CC-MB"/>
    <property type="match status" value="1"/>
</dbReference>
<comment type="similarity">
    <text evidence="1 5">Belongs to the E2F/DP family.</text>
</comment>
<evidence type="ECO:0000259" key="6">
    <source>
        <dbReference type="SMART" id="SM01372"/>
    </source>
</evidence>
<evidence type="ECO:0000256" key="3">
    <source>
        <dbReference type="ARBA" id="ARBA00023125"/>
    </source>
</evidence>
<dbReference type="GO" id="GO:0090575">
    <property type="term" value="C:RNA polymerase II transcription regulator complex"/>
    <property type="evidence" value="ECO:0007669"/>
    <property type="project" value="TreeGrafter"/>
</dbReference>
<gene>
    <name evidence="7" type="ORF">PODLI_1B005388</name>
</gene>
<evidence type="ECO:0000256" key="5">
    <source>
        <dbReference type="RuleBase" id="RU003796"/>
    </source>
</evidence>
<keyword evidence="4 5" id="KW-0804">Transcription</keyword>
<keyword evidence="8" id="KW-1185">Reference proteome</keyword>
<dbReference type="FunFam" id="1.10.10.10:FF:000008">
    <property type="entry name" value="E2F transcription factor 1"/>
    <property type="match status" value="1"/>
</dbReference>
<organism evidence="7 8">
    <name type="scientific">Podarcis lilfordi</name>
    <name type="common">Lilford's wall lizard</name>
    <dbReference type="NCBI Taxonomy" id="74358"/>
    <lineage>
        <taxon>Eukaryota</taxon>
        <taxon>Metazoa</taxon>
        <taxon>Chordata</taxon>
        <taxon>Craniata</taxon>
        <taxon>Vertebrata</taxon>
        <taxon>Euteleostomi</taxon>
        <taxon>Lepidosauria</taxon>
        <taxon>Squamata</taxon>
        <taxon>Bifurcata</taxon>
        <taxon>Unidentata</taxon>
        <taxon>Episquamata</taxon>
        <taxon>Laterata</taxon>
        <taxon>Lacertibaenia</taxon>
        <taxon>Lacertidae</taxon>
        <taxon>Podarcis</taxon>
    </lineage>
</organism>
<accession>A0AA35K0K1</accession>
<evidence type="ECO:0000256" key="2">
    <source>
        <dbReference type="ARBA" id="ARBA00023015"/>
    </source>
</evidence>
<dbReference type="CDD" id="cd14660">
    <property type="entry name" value="E2F_DD"/>
    <property type="match status" value="1"/>
</dbReference>
<dbReference type="GO" id="GO:0000981">
    <property type="term" value="F:DNA-binding transcription factor activity, RNA polymerase II-specific"/>
    <property type="evidence" value="ECO:0007669"/>
    <property type="project" value="TreeGrafter"/>
</dbReference>
<evidence type="ECO:0000313" key="7">
    <source>
        <dbReference type="EMBL" id="CAI5769577.1"/>
    </source>
</evidence>
<dbReference type="SMART" id="SM01372">
    <property type="entry name" value="E2F_TDP"/>
    <property type="match status" value="1"/>
</dbReference>
<dbReference type="GO" id="GO:0000978">
    <property type="term" value="F:RNA polymerase II cis-regulatory region sequence-specific DNA binding"/>
    <property type="evidence" value="ECO:0007669"/>
    <property type="project" value="InterPro"/>
</dbReference>
<dbReference type="InterPro" id="IPR015633">
    <property type="entry name" value="E2F"/>
</dbReference>
<dbReference type="InterPro" id="IPR037241">
    <property type="entry name" value="E2F-DP_heterodim"/>
</dbReference>
<name>A0AA35K0K1_9SAUR</name>
<dbReference type="Gene3D" id="6.10.250.540">
    <property type="match status" value="1"/>
</dbReference>
<reference evidence="7" key="1">
    <citation type="submission" date="2022-12" db="EMBL/GenBank/DDBJ databases">
        <authorList>
            <person name="Alioto T."/>
            <person name="Alioto T."/>
            <person name="Gomez Garrido J."/>
        </authorList>
    </citation>
    <scope>NUCLEOTIDE SEQUENCE</scope>
</reference>
<dbReference type="Proteomes" id="UP001178461">
    <property type="component" value="Chromosome 3"/>
</dbReference>
<dbReference type="InterPro" id="IPR036390">
    <property type="entry name" value="WH_DNA-bd_sf"/>
</dbReference>
<dbReference type="SUPFAM" id="SSF144074">
    <property type="entry name" value="E2F-DP heterodimerization region"/>
    <property type="match status" value="1"/>
</dbReference>
<dbReference type="GO" id="GO:0046983">
    <property type="term" value="F:protein dimerization activity"/>
    <property type="evidence" value="ECO:0007669"/>
    <property type="project" value="InterPro"/>
</dbReference>
<dbReference type="SUPFAM" id="SSF46785">
    <property type="entry name" value="Winged helix' DNA-binding domain"/>
    <property type="match status" value="1"/>
</dbReference>
<dbReference type="PANTHER" id="PTHR12081">
    <property type="entry name" value="TRANSCRIPTION FACTOR E2F"/>
    <property type="match status" value="1"/>
</dbReference>
<evidence type="ECO:0000256" key="1">
    <source>
        <dbReference type="ARBA" id="ARBA00010940"/>
    </source>
</evidence>
<dbReference type="AlphaFoldDB" id="A0AA35K0K1"/>
<dbReference type="EMBL" id="OX395128">
    <property type="protein sequence ID" value="CAI5769577.1"/>
    <property type="molecule type" value="Genomic_DNA"/>
</dbReference>
<keyword evidence="3 5" id="KW-0238">DNA-binding</keyword>
<feature type="domain" description="E2F/DP family winged-helix DNA-binding" evidence="6">
    <location>
        <begin position="62"/>
        <end position="127"/>
    </location>
</feature>
<proteinExistence type="inferred from homology"/>
<protein>
    <submittedName>
        <fullName evidence="7">Transcription factor E2F6</fullName>
    </submittedName>
</protein>
<evidence type="ECO:0000256" key="4">
    <source>
        <dbReference type="ARBA" id="ARBA00023163"/>
    </source>
</evidence>
<keyword evidence="5" id="KW-0539">Nucleus</keyword>
<sequence>MAAPAVGHSPEQPSVLLPQLSMDLLQAHIKVENEDDVHFVSFNRKETPFVKVKKSINSRKPRYDGSLVHLTRRFMDLVKVSPEGVLDLNEVSRTLGVRKRRVYDITNVLDGIHLIQKRSKNLIQWVGSDIKHITIRTPEHQKLRDELYDLTEMEEALDELIKDSAHQLYDLTDDKEKARYPFSEAFVRVLTCWPYVTYQDIRSIQTFQEQIVIAIKAPEETKMEVPAPKQDCIEVRIKSTKGPIDVYLCEVPLDDPNTDVLKNMDNISCESRQAMADYGVSNIRDTKNC</sequence>
<dbReference type="Pfam" id="PF02319">
    <property type="entry name" value="WHD_E2F_TDP"/>
    <property type="match status" value="1"/>
</dbReference>
<evidence type="ECO:0000313" key="8">
    <source>
        <dbReference type="Proteomes" id="UP001178461"/>
    </source>
</evidence>
<dbReference type="InterPro" id="IPR003316">
    <property type="entry name" value="E2F_WHTH_DNA-bd_dom"/>
</dbReference>
<dbReference type="PANTHER" id="PTHR12081:SF19">
    <property type="entry name" value="TRANSCRIPTION FACTOR E2F6"/>
    <property type="match status" value="1"/>
</dbReference>
<comment type="subcellular location">
    <subcellularLocation>
        <location evidence="5">Nucleus</location>
    </subcellularLocation>
</comment>
<dbReference type="InterPro" id="IPR036388">
    <property type="entry name" value="WH-like_DNA-bd_sf"/>
</dbReference>
<dbReference type="Gene3D" id="1.10.10.10">
    <property type="entry name" value="Winged helix-like DNA-binding domain superfamily/Winged helix DNA-binding domain"/>
    <property type="match status" value="1"/>
</dbReference>
<keyword evidence="2 5" id="KW-0805">Transcription regulation</keyword>
<dbReference type="InterPro" id="IPR032198">
    <property type="entry name" value="E2F_CC-MB"/>
</dbReference>